<protein>
    <recommendedName>
        <fullName evidence="4">Ankyrin repeat protein</fullName>
    </recommendedName>
</protein>
<organism evidence="2 3">
    <name type="scientific">Podospora australis</name>
    <dbReference type="NCBI Taxonomy" id="1536484"/>
    <lineage>
        <taxon>Eukaryota</taxon>
        <taxon>Fungi</taxon>
        <taxon>Dikarya</taxon>
        <taxon>Ascomycota</taxon>
        <taxon>Pezizomycotina</taxon>
        <taxon>Sordariomycetes</taxon>
        <taxon>Sordariomycetidae</taxon>
        <taxon>Sordariales</taxon>
        <taxon>Podosporaceae</taxon>
        <taxon>Podospora</taxon>
    </lineage>
</organism>
<accession>A0AAN6WUA1</accession>
<evidence type="ECO:0008006" key="4">
    <source>
        <dbReference type="Google" id="ProtNLM"/>
    </source>
</evidence>
<dbReference type="AlphaFoldDB" id="A0AAN6WUA1"/>
<reference evidence="2" key="2">
    <citation type="submission" date="2023-05" db="EMBL/GenBank/DDBJ databases">
        <authorList>
            <consortium name="Lawrence Berkeley National Laboratory"/>
            <person name="Steindorff A."/>
            <person name="Hensen N."/>
            <person name="Bonometti L."/>
            <person name="Westerberg I."/>
            <person name="Brannstrom I.O."/>
            <person name="Guillou S."/>
            <person name="Cros-Aarteil S."/>
            <person name="Calhoun S."/>
            <person name="Haridas S."/>
            <person name="Kuo A."/>
            <person name="Mondo S."/>
            <person name="Pangilinan J."/>
            <person name="Riley R."/>
            <person name="Labutti K."/>
            <person name="Andreopoulos B."/>
            <person name="Lipzen A."/>
            <person name="Chen C."/>
            <person name="Yanf M."/>
            <person name="Daum C."/>
            <person name="Ng V."/>
            <person name="Clum A."/>
            <person name="Ohm R."/>
            <person name="Martin F."/>
            <person name="Silar P."/>
            <person name="Natvig D."/>
            <person name="Lalanne C."/>
            <person name="Gautier V."/>
            <person name="Ament-Velasquez S.L."/>
            <person name="Kruys A."/>
            <person name="Hutchinson M.I."/>
            <person name="Powell A.J."/>
            <person name="Barry K."/>
            <person name="Miller A.N."/>
            <person name="Grigoriev I.V."/>
            <person name="Debuchy R."/>
            <person name="Gladieux P."/>
            <person name="Thoren M.H."/>
            <person name="Johannesson H."/>
        </authorList>
    </citation>
    <scope>NUCLEOTIDE SEQUENCE</scope>
    <source>
        <strain evidence="2">PSN309</strain>
    </source>
</reference>
<dbReference type="EMBL" id="MU864425">
    <property type="protein sequence ID" value="KAK4186387.1"/>
    <property type="molecule type" value="Genomic_DNA"/>
</dbReference>
<dbReference type="InterPro" id="IPR036770">
    <property type="entry name" value="Ankyrin_rpt-contain_sf"/>
</dbReference>
<gene>
    <name evidence="2" type="ORF">QBC35DRAFT_501445</name>
</gene>
<dbReference type="PROSITE" id="PS50088">
    <property type="entry name" value="ANK_REPEAT"/>
    <property type="match status" value="1"/>
</dbReference>
<keyword evidence="1" id="KW-0040">ANK repeat</keyword>
<dbReference type="Proteomes" id="UP001302126">
    <property type="component" value="Unassembled WGS sequence"/>
</dbReference>
<evidence type="ECO:0000256" key="1">
    <source>
        <dbReference type="PROSITE-ProRule" id="PRU00023"/>
    </source>
</evidence>
<sequence>MSMDFPYPNWKPARLYLVFDLSNTTRDHFFRILDTIKFFSGSMDVLTAFQKADEEMQAATTGGISATDDPLLRELCMVIAFRRNAIRNAGHGEYRSRKVPATLMDLIKFLVEVGPPPVQTEQTKFLREYLNSGEHMLGLPLGVMAALIRHGWSIPPGGEVFPRLCYLRCKDDGDTDEGRRELFDAIASNKVYFTKTNKRSILSYLAQWGKPSMMEYALKTIDLNEFDEGEVVRLLSIASAWNKIDMVEFILDLGRDPNAVVDRHRSNTALHGAVDQRDAEKAKLLLDRGAKMVPDWYGKKTPLARARELDGHDGWRAGEVAALVKIFEDWLTERGLPFDHADEPNIVVVNPEVESDEPKSGEKVKS</sequence>
<proteinExistence type="predicted"/>
<dbReference type="SUPFAM" id="SSF48403">
    <property type="entry name" value="Ankyrin repeat"/>
    <property type="match status" value="1"/>
</dbReference>
<comment type="caution">
    <text evidence="2">The sequence shown here is derived from an EMBL/GenBank/DDBJ whole genome shotgun (WGS) entry which is preliminary data.</text>
</comment>
<name>A0AAN6WUA1_9PEZI</name>
<dbReference type="SMART" id="SM00248">
    <property type="entry name" value="ANK"/>
    <property type="match status" value="3"/>
</dbReference>
<feature type="repeat" description="ANK" evidence="1">
    <location>
        <begin position="265"/>
        <end position="292"/>
    </location>
</feature>
<evidence type="ECO:0000313" key="3">
    <source>
        <dbReference type="Proteomes" id="UP001302126"/>
    </source>
</evidence>
<evidence type="ECO:0000313" key="2">
    <source>
        <dbReference type="EMBL" id="KAK4186387.1"/>
    </source>
</evidence>
<keyword evidence="3" id="KW-1185">Reference proteome</keyword>
<dbReference type="PROSITE" id="PS50297">
    <property type="entry name" value="ANK_REP_REGION"/>
    <property type="match status" value="1"/>
</dbReference>
<dbReference type="Gene3D" id="1.25.40.20">
    <property type="entry name" value="Ankyrin repeat-containing domain"/>
    <property type="match status" value="1"/>
</dbReference>
<reference evidence="2" key="1">
    <citation type="journal article" date="2023" name="Mol. Phylogenet. Evol.">
        <title>Genome-scale phylogeny and comparative genomics of the fungal order Sordariales.</title>
        <authorList>
            <person name="Hensen N."/>
            <person name="Bonometti L."/>
            <person name="Westerberg I."/>
            <person name="Brannstrom I.O."/>
            <person name="Guillou S."/>
            <person name="Cros-Aarteil S."/>
            <person name="Calhoun S."/>
            <person name="Haridas S."/>
            <person name="Kuo A."/>
            <person name="Mondo S."/>
            <person name="Pangilinan J."/>
            <person name="Riley R."/>
            <person name="LaButti K."/>
            <person name="Andreopoulos B."/>
            <person name="Lipzen A."/>
            <person name="Chen C."/>
            <person name="Yan M."/>
            <person name="Daum C."/>
            <person name="Ng V."/>
            <person name="Clum A."/>
            <person name="Steindorff A."/>
            <person name="Ohm R.A."/>
            <person name="Martin F."/>
            <person name="Silar P."/>
            <person name="Natvig D.O."/>
            <person name="Lalanne C."/>
            <person name="Gautier V."/>
            <person name="Ament-Velasquez S.L."/>
            <person name="Kruys A."/>
            <person name="Hutchinson M.I."/>
            <person name="Powell A.J."/>
            <person name="Barry K."/>
            <person name="Miller A.N."/>
            <person name="Grigoriev I.V."/>
            <person name="Debuchy R."/>
            <person name="Gladieux P."/>
            <person name="Hiltunen Thoren M."/>
            <person name="Johannesson H."/>
        </authorList>
    </citation>
    <scope>NUCLEOTIDE SEQUENCE</scope>
    <source>
        <strain evidence="2">PSN309</strain>
    </source>
</reference>
<dbReference type="InterPro" id="IPR002110">
    <property type="entry name" value="Ankyrin_rpt"/>
</dbReference>